<evidence type="ECO:0000259" key="3">
    <source>
        <dbReference type="Pfam" id="PF14258"/>
    </source>
</evidence>
<keyword evidence="5" id="KW-1185">Reference proteome</keyword>
<reference evidence="5" key="1">
    <citation type="submission" date="2016-10" db="EMBL/GenBank/DDBJ databases">
        <authorList>
            <person name="Varghese N."/>
            <person name="Submissions S."/>
        </authorList>
    </citation>
    <scope>NUCLEOTIDE SEQUENCE [LARGE SCALE GENOMIC DNA]</scope>
    <source>
        <strain evidence="5">DSM 24740</strain>
    </source>
</reference>
<evidence type="ECO:0000256" key="2">
    <source>
        <dbReference type="SAM" id="SignalP"/>
    </source>
</evidence>
<evidence type="ECO:0000313" key="5">
    <source>
        <dbReference type="Proteomes" id="UP000199021"/>
    </source>
</evidence>
<feature type="domain" description="DUF4350" evidence="3">
    <location>
        <begin position="35"/>
        <end position="219"/>
    </location>
</feature>
<protein>
    <recommendedName>
        <fullName evidence="3">DUF4350 domain-containing protein</fullName>
    </recommendedName>
</protein>
<accession>A0A1H9M1U0</accession>
<dbReference type="OrthoDB" id="1111222at2"/>
<dbReference type="PROSITE" id="PS51257">
    <property type="entry name" value="PROKAR_LIPOPROTEIN"/>
    <property type="match status" value="1"/>
</dbReference>
<dbReference type="InterPro" id="IPR025646">
    <property type="entry name" value="DUF4350"/>
</dbReference>
<feature type="signal peptide" evidence="2">
    <location>
        <begin position="1"/>
        <end position="19"/>
    </location>
</feature>
<keyword evidence="1" id="KW-0472">Membrane</keyword>
<dbReference type="AlphaFoldDB" id="A0A1H9M1U0"/>
<feature type="chain" id="PRO_5011760948" description="DUF4350 domain-containing protein" evidence="2">
    <location>
        <begin position="20"/>
        <end position="419"/>
    </location>
</feature>
<name>A0A1H9M1U0_9BACT</name>
<organism evidence="4 5">
    <name type="scientific">Neolewinella agarilytica</name>
    <dbReference type="NCBI Taxonomy" id="478744"/>
    <lineage>
        <taxon>Bacteria</taxon>
        <taxon>Pseudomonadati</taxon>
        <taxon>Bacteroidota</taxon>
        <taxon>Saprospiria</taxon>
        <taxon>Saprospirales</taxon>
        <taxon>Lewinellaceae</taxon>
        <taxon>Neolewinella</taxon>
    </lineage>
</organism>
<dbReference type="EMBL" id="FOFB01000026">
    <property type="protein sequence ID" value="SER17437.1"/>
    <property type="molecule type" value="Genomic_DNA"/>
</dbReference>
<feature type="transmembrane region" description="Helical" evidence="1">
    <location>
        <begin position="286"/>
        <end position="305"/>
    </location>
</feature>
<sequence length="419" mass="48288">MLKRILSYLLAGAALLSFYGCPTNWSETYRYDDQEPYDIYALHQLLDARPEGLTMLSDSLGTLREHEGDHANYLFVGRYAYYNERGITHLLDFVERGNTAFIAANDLPEDLASHLFGDDCYYGIYDLDQITPYLQTDTVQLQLTDGGQNFELVQVYDHKPYFRATHYVNEELLCDPNIDNEVIGTLDTVFINFVRLSWGEGNFFFLTNPIFLTNYFVTDSLRHEYAEASLAVLGEGPVYWDEYSRVPPSVARQRDNRRNRANNTGYNGGRNLLTGNEALSYIQEQGPLALAWYTLIIAALLYVIFRGKRRQRIIPPIIRRENSSKRFIDTISRLVYQKGNHAAIARQELGNLRFHLQEKYGIHWKEGQPPPENLAELTGIAPEIAEKALIEIRVVQGKIEIEELALMRFYRAIEPLYKL</sequence>
<dbReference type="InParanoid" id="A0A1H9M1U0"/>
<keyword evidence="1" id="KW-1133">Transmembrane helix</keyword>
<keyword evidence="1" id="KW-0812">Transmembrane</keyword>
<dbReference type="Pfam" id="PF14258">
    <property type="entry name" value="DUF4350"/>
    <property type="match status" value="1"/>
</dbReference>
<keyword evidence="2" id="KW-0732">Signal</keyword>
<proteinExistence type="predicted"/>
<dbReference type="Proteomes" id="UP000199021">
    <property type="component" value="Unassembled WGS sequence"/>
</dbReference>
<gene>
    <name evidence="4" type="ORF">SAMN05444359_12677</name>
</gene>
<evidence type="ECO:0000256" key="1">
    <source>
        <dbReference type="SAM" id="Phobius"/>
    </source>
</evidence>
<dbReference type="RefSeq" id="WP_090171977.1">
    <property type="nucleotide sequence ID" value="NZ_FOFB01000026.1"/>
</dbReference>
<dbReference type="STRING" id="478744.SAMN05444359_12677"/>
<evidence type="ECO:0000313" key="4">
    <source>
        <dbReference type="EMBL" id="SER17437.1"/>
    </source>
</evidence>